<dbReference type="PANTHER" id="PTHR33562">
    <property type="entry name" value="ATILLA, ISOFORM B-RELATED-RELATED"/>
    <property type="match status" value="1"/>
</dbReference>
<comment type="function">
    <text evidence="12">Bifunctional regulator of neuronal activity in the mushroom body, and possibly other regions of the brain, that acts as a signaling molecule required for homeostatic regulation of sleep under normal conditions and after sleep deprivation. Reduces neuronal excitability by enhancing Sh/shaker K(+) channel activity; possibly by stabilizing Sh/shaker to increase protein levels, accelerating its activation kinetics, slowing C-type inactivation and enhancing recovery from inactivation. Specifically affects the A-type K(+) current. Antagonizes nicotinic acetylcholine receptors (nAChRs) to reduce synaptic transmission, possibly by preventing their localization to the cell surface. Required for regulation of neuromuscular excitability and plasticity at neuromuscular junctions.</text>
</comment>
<dbReference type="GO" id="GO:0032222">
    <property type="term" value="P:regulation of synaptic transmission, cholinergic"/>
    <property type="evidence" value="ECO:0007669"/>
    <property type="project" value="InterPro"/>
</dbReference>
<evidence type="ECO:0000256" key="8">
    <source>
        <dbReference type="ARBA" id="ARBA00031037"/>
    </source>
</evidence>
<evidence type="ECO:0000256" key="9">
    <source>
        <dbReference type="ARBA" id="ARBA00044499"/>
    </source>
</evidence>
<evidence type="ECO:0000256" key="13">
    <source>
        <dbReference type="ARBA" id="ARBA00046769"/>
    </source>
</evidence>
<evidence type="ECO:0000256" key="4">
    <source>
        <dbReference type="ARBA" id="ARBA00022729"/>
    </source>
</evidence>
<dbReference type="InterPro" id="IPR050975">
    <property type="entry name" value="Sleep_regulator"/>
</dbReference>
<keyword evidence="7" id="KW-0325">Glycoprotein</keyword>
<dbReference type="InterPro" id="IPR031424">
    <property type="entry name" value="QVR-like"/>
</dbReference>
<dbReference type="AlphaFoldDB" id="A0A1S3K9N0"/>
<sequence length="196" mass="21924">MYCQFRIALRLVFLLHLAICASDEECDKCVDVIPCYQCSTMTKGEEYCEDPFNLSHNTVRKVPCKGACVKWVIKPKADQDFTHVVRSCYNDLDITFPAALVCMGESRPGYGHLCFCNTELCNGAFALNGHRTTHFWTLICVTSVALWFVMQYLDSGSFDGICRQIVFLVCIALSSVRLTIASLGGPSTTRTFRDDG</sequence>
<dbReference type="OrthoDB" id="9991292at2759"/>
<keyword evidence="16" id="KW-1185">Reference proteome</keyword>
<evidence type="ECO:0000256" key="2">
    <source>
        <dbReference type="ARBA" id="ARBA00010522"/>
    </source>
</evidence>
<dbReference type="InParanoid" id="A0A1S3K9N0"/>
<comment type="similarity">
    <text evidence="2">Belongs to the quiver family.</text>
</comment>
<dbReference type="Pfam" id="PF17064">
    <property type="entry name" value="QVR"/>
    <property type="match status" value="1"/>
</dbReference>
<evidence type="ECO:0000256" key="14">
    <source>
        <dbReference type="SAM" id="Phobius"/>
    </source>
</evidence>
<feature type="chain" id="PRO_5021500392" description="UPAR/Ly6 domain-containing protein qvr" evidence="15">
    <location>
        <begin position="23"/>
        <end position="196"/>
    </location>
</feature>
<dbReference type="GO" id="GO:0005886">
    <property type="term" value="C:plasma membrane"/>
    <property type="evidence" value="ECO:0007669"/>
    <property type="project" value="UniProtKB-SubCell"/>
</dbReference>
<dbReference type="GO" id="GO:0045121">
    <property type="term" value="C:membrane raft"/>
    <property type="evidence" value="ECO:0007669"/>
    <property type="project" value="UniProtKB-SubCell"/>
</dbReference>
<evidence type="ECO:0000256" key="3">
    <source>
        <dbReference type="ARBA" id="ARBA00022475"/>
    </source>
</evidence>
<dbReference type="PANTHER" id="PTHR33562:SF31">
    <property type="entry name" value="PROTEIN QUIVER"/>
    <property type="match status" value="1"/>
</dbReference>
<comment type="subunit">
    <text evidence="13">Interacts (via loop 2 of the three-fingered Ly-6 domain) with Sh/shaker; this interaction may stabilize both components of the complex and may be required for targeting or retention of Sh/shaker to neural cell projections. Interacts (via loop 2 of the three-fingered Ly-6 domain) with nAChRalpha3 and potentially other nicotinic acetylcholine receptors; this interaction is required for antagonism of nicotinic acetylcholine receptors.</text>
</comment>
<keyword evidence="5" id="KW-0090">Biological rhythms</keyword>
<keyword evidence="3" id="KW-1003">Cell membrane</keyword>
<evidence type="ECO:0000313" key="16">
    <source>
        <dbReference type="Proteomes" id="UP000085678"/>
    </source>
</evidence>
<keyword evidence="6" id="KW-1015">Disulfide bond</keyword>
<keyword evidence="14" id="KW-1133">Transmembrane helix</keyword>
<dbReference type="GO" id="GO:0030431">
    <property type="term" value="P:sleep"/>
    <property type="evidence" value="ECO:0007669"/>
    <property type="project" value="InterPro"/>
</dbReference>
<dbReference type="GO" id="GO:0048511">
    <property type="term" value="P:rhythmic process"/>
    <property type="evidence" value="ECO:0007669"/>
    <property type="project" value="UniProtKB-KW"/>
</dbReference>
<dbReference type="RefSeq" id="XP_013418961.1">
    <property type="nucleotide sequence ID" value="XM_013563507.1"/>
</dbReference>
<reference evidence="17" key="1">
    <citation type="submission" date="2025-08" db="UniProtKB">
        <authorList>
            <consortium name="RefSeq"/>
        </authorList>
    </citation>
    <scope>IDENTIFICATION</scope>
    <source>
        <tissue evidence="17">Gonads</tissue>
    </source>
</reference>
<evidence type="ECO:0000256" key="15">
    <source>
        <dbReference type="SAM" id="SignalP"/>
    </source>
</evidence>
<evidence type="ECO:0000313" key="17">
    <source>
        <dbReference type="RefSeq" id="XP_013418961.1"/>
    </source>
</evidence>
<feature type="transmembrane region" description="Helical" evidence="14">
    <location>
        <begin position="135"/>
        <end position="153"/>
    </location>
</feature>
<dbReference type="Proteomes" id="UP000085678">
    <property type="component" value="Unplaced"/>
</dbReference>
<organism evidence="16 17">
    <name type="scientific">Lingula anatina</name>
    <name type="common">Brachiopod</name>
    <name type="synonym">Lingula unguis</name>
    <dbReference type="NCBI Taxonomy" id="7574"/>
    <lineage>
        <taxon>Eukaryota</taxon>
        <taxon>Metazoa</taxon>
        <taxon>Spiralia</taxon>
        <taxon>Lophotrochozoa</taxon>
        <taxon>Brachiopoda</taxon>
        <taxon>Linguliformea</taxon>
        <taxon>Lingulata</taxon>
        <taxon>Lingulida</taxon>
        <taxon>Linguloidea</taxon>
        <taxon>Lingulidae</taxon>
        <taxon>Lingula</taxon>
    </lineage>
</organism>
<gene>
    <name evidence="17" type="primary">LOC106179764</name>
</gene>
<feature type="signal peptide" evidence="15">
    <location>
        <begin position="1"/>
        <end position="22"/>
    </location>
</feature>
<dbReference type="GeneID" id="106179764"/>
<proteinExistence type="inferred from homology"/>
<evidence type="ECO:0000256" key="7">
    <source>
        <dbReference type="ARBA" id="ARBA00023180"/>
    </source>
</evidence>
<evidence type="ECO:0000256" key="1">
    <source>
        <dbReference type="ARBA" id="ARBA00004471"/>
    </source>
</evidence>
<accession>A0A1S3K9N0</accession>
<feature type="transmembrane region" description="Helical" evidence="14">
    <location>
        <begin position="165"/>
        <end position="184"/>
    </location>
</feature>
<evidence type="ECO:0000256" key="10">
    <source>
        <dbReference type="ARBA" id="ARBA00044524"/>
    </source>
</evidence>
<dbReference type="CDD" id="cd23595">
    <property type="entry name" value="TFP_LU_ECD_Qvr"/>
    <property type="match status" value="1"/>
</dbReference>
<evidence type="ECO:0000256" key="11">
    <source>
        <dbReference type="ARBA" id="ARBA00044561"/>
    </source>
</evidence>
<protein>
    <recommendedName>
        <fullName evidence="10">UPAR/Ly6 domain-containing protein qvr</fullName>
    </recommendedName>
    <alternativeName>
        <fullName evidence="11">Protein quiver</fullName>
    </alternativeName>
    <alternativeName>
        <fullName evidence="8">Protein sleepless</fullName>
    </alternativeName>
</protein>
<comment type="subcellular location">
    <subcellularLocation>
        <location evidence="1">Cell membrane</location>
        <topology evidence="1">Lipid-anchor</topology>
        <topology evidence="1">GPI-anchor</topology>
        <orientation evidence="1">Extracellular side</orientation>
    </subcellularLocation>
    <subcellularLocation>
        <location evidence="9">Membrane raft</location>
        <topology evidence="9">Lipid-anchor</topology>
        <topology evidence="9">GPI-anchor</topology>
        <orientation evidence="9">Extracellular side</orientation>
    </subcellularLocation>
</comment>
<evidence type="ECO:0000256" key="6">
    <source>
        <dbReference type="ARBA" id="ARBA00023157"/>
    </source>
</evidence>
<name>A0A1S3K9N0_LINAN</name>
<dbReference type="KEGG" id="lak:106179764"/>
<keyword evidence="14" id="KW-0472">Membrane</keyword>
<keyword evidence="14" id="KW-0812">Transmembrane</keyword>
<evidence type="ECO:0000256" key="5">
    <source>
        <dbReference type="ARBA" id="ARBA00023108"/>
    </source>
</evidence>
<keyword evidence="4 15" id="KW-0732">Signal</keyword>
<evidence type="ECO:0000256" key="12">
    <source>
        <dbReference type="ARBA" id="ARBA00045788"/>
    </source>
</evidence>
<dbReference type="FunCoup" id="A0A1S3K9N0">
    <property type="interactions" value="43"/>
</dbReference>